<evidence type="ECO:0000256" key="2">
    <source>
        <dbReference type="ARBA" id="ARBA00022448"/>
    </source>
</evidence>
<evidence type="ECO:0000256" key="4">
    <source>
        <dbReference type="ARBA" id="ARBA00022692"/>
    </source>
</evidence>
<evidence type="ECO:0000256" key="1">
    <source>
        <dbReference type="ARBA" id="ARBA00004651"/>
    </source>
</evidence>
<evidence type="ECO:0000313" key="9">
    <source>
        <dbReference type="Proteomes" id="UP000464658"/>
    </source>
</evidence>
<dbReference type="InterPro" id="IPR000515">
    <property type="entry name" value="MetI-like"/>
</dbReference>
<dbReference type="PANTHER" id="PTHR43163:SF6">
    <property type="entry name" value="DIPEPTIDE TRANSPORT SYSTEM PERMEASE PROTEIN DPPB-RELATED"/>
    <property type="match status" value="1"/>
</dbReference>
<keyword evidence="2" id="KW-0813">Transport</keyword>
<protein>
    <recommendedName>
        <fullName evidence="7">ABC transmembrane type-1 domain-containing protein</fullName>
    </recommendedName>
</protein>
<feature type="domain" description="ABC transmembrane type-1" evidence="7">
    <location>
        <begin position="11"/>
        <end position="131"/>
    </location>
</feature>
<reference evidence="8 9" key="1">
    <citation type="submission" date="2019-12" db="EMBL/GenBank/DDBJ databases">
        <title>Full genome sequence of a Bacillus safensis strain isolated from commercially available natto in Indonesia.</title>
        <authorList>
            <person name="Yoshida M."/>
            <person name="Uomi M."/>
            <person name="Waturangi D."/>
            <person name="Ekaputri J.J."/>
            <person name="Setiamarga D.H.E."/>
        </authorList>
    </citation>
    <scope>NUCLEOTIDE SEQUENCE [LARGE SCALE GENOMIC DNA]</scope>
    <source>
        <strain evidence="8 9">IDN1</strain>
    </source>
</reference>
<keyword evidence="4" id="KW-0812">Transmembrane</keyword>
<dbReference type="EMBL" id="AP021906">
    <property type="protein sequence ID" value="BBP92394.1"/>
    <property type="molecule type" value="Genomic_DNA"/>
</dbReference>
<dbReference type="GO" id="GO:0005886">
    <property type="term" value="C:plasma membrane"/>
    <property type="evidence" value="ECO:0007669"/>
    <property type="project" value="UniProtKB-SubCell"/>
</dbReference>
<dbReference type="Proteomes" id="UP000464658">
    <property type="component" value="Chromosome"/>
</dbReference>
<sequence length="132" mass="14851">MKLDLLPVEGIGTWEHLILPSITLAVPLIATYTRLLRSSVSEALQEPFVQYARIRGLKEQSIMFKHVFRIAISPMLTGLGVNLGKLLTGTIIVEAAVFLMARVWPLFFEAIFNRDLPVIQFYVLMSACIFLS</sequence>
<evidence type="ECO:0000256" key="6">
    <source>
        <dbReference type="ARBA" id="ARBA00023136"/>
    </source>
</evidence>
<accession>A0A5S9MJP2</accession>
<gene>
    <name evidence="8" type="ORF">BsIDN1_60120</name>
</gene>
<keyword evidence="3" id="KW-1003">Cell membrane</keyword>
<evidence type="ECO:0000259" key="7">
    <source>
        <dbReference type="Pfam" id="PF00528"/>
    </source>
</evidence>
<keyword evidence="6" id="KW-0472">Membrane</keyword>
<evidence type="ECO:0000313" key="8">
    <source>
        <dbReference type="EMBL" id="BBP92394.1"/>
    </source>
</evidence>
<comment type="subcellular location">
    <subcellularLocation>
        <location evidence="1">Cell membrane</location>
        <topology evidence="1">Multi-pass membrane protein</topology>
    </subcellularLocation>
</comment>
<proteinExistence type="predicted"/>
<evidence type="ECO:0000256" key="3">
    <source>
        <dbReference type="ARBA" id="ARBA00022475"/>
    </source>
</evidence>
<name>A0A5S9MJP2_BACIA</name>
<organism evidence="8 9">
    <name type="scientific">Bacillus safensis</name>
    <dbReference type="NCBI Taxonomy" id="561879"/>
    <lineage>
        <taxon>Bacteria</taxon>
        <taxon>Bacillati</taxon>
        <taxon>Bacillota</taxon>
        <taxon>Bacilli</taxon>
        <taxon>Bacillales</taxon>
        <taxon>Bacillaceae</taxon>
        <taxon>Bacillus</taxon>
    </lineage>
</organism>
<dbReference type="SUPFAM" id="SSF161098">
    <property type="entry name" value="MetI-like"/>
    <property type="match status" value="1"/>
</dbReference>
<dbReference type="CDD" id="cd06261">
    <property type="entry name" value="TM_PBP2"/>
    <property type="match status" value="1"/>
</dbReference>
<dbReference type="GO" id="GO:0055085">
    <property type="term" value="P:transmembrane transport"/>
    <property type="evidence" value="ECO:0007669"/>
    <property type="project" value="InterPro"/>
</dbReference>
<dbReference type="Pfam" id="PF00528">
    <property type="entry name" value="BPD_transp_1"/>
    <property type="match status" value="1"/>
</dbReference>
<dbReference type="AlphaFoldDB" id="A0A5S9MJP2"/>
<dbReference type="Gene3D" id="1.10.3720.10">
    <property type="entry name" value="MetI-like"/>
    <property type="match status" value="1"/>
</dbReference>
<dbReference type="PANTHER" id="PTHR43163">
    <property type="entry name" value="DIPEPTIDE TRANSPORT SYSTEM PERMEASE PROTEIN DPPB-RELATED"/>
    <property type="match status" value="1"/>
</dbReference>
<dbReference type="InterPro" id="IPR035906">
    <property type="entry name" value="MetI-like_sf"/>
</dbReference>
<keyword evidence="5" id="KW-1133">Transmembrane helix</keyword>
<evidence type="ECO:0000256" key="5">
    <source>
        <dbReference type="ARBA" id="ARBA00022989"/>
    </source>
</evidence>